<keyword evidence="1" id="KW-0812">Transmembrane</keyword>
<name>A0ABS1Y2W6_9ACTN</name>
<comment type="subcellular location">
    <subcellularLocation>
        <location evidence="1">Cell membrane</location>
        <topology evidence="1">Multi-pass membrane protein</topology>
    </subcellularLocation>
</comment>
<dbReference type="Proteomes" id="UP000601027">
    <property type="component" value="Unassembled WGS sequence"/>
</dbReference>
<keyword evidence="1" id="KW-1133">Transmembrane helix</keyword>
<keyword evidence="1" id="KW-0472">Membrane</keyword>
<dbReference type="EC" id="7.1.1.-" evidence="1"/>
<evidence type="ECO:0000313" key="2">
    <source>
        <dbReference type="EMBL" id="MBM0235810.1"/>
    </source>
</evidence>
<dbReference type="Gene3D" id="1.20.120.1200">
    <property type="entry name" value="NADH-ubiquinone/plastoquinone oxidoreductase chain 6, subunit NuoJ"/>
    <property type="match status" value="1"/>
</dbReference>
<organism evidence="2 3">
    <name type="scientific">Micromonospora parastrephiae</name>
    <dbReference type="NCBI Taxonomy" id="2806101"/>
    <lineage>
        <taxon>Bacteria</taxon>
        <taxon>Bacillati</taxon>
        <taxon>Actinomycetota</taxon>
        <taxon>Actinomycetes</taxon>
        <taxon>Micromonosporales</taxon>
        <taxon>Micromonosporaceae</taxon>
        <taxon>Micromonospora</taxon>
    </lineage>
</organism>
<gene>
    <name evidence="2" type="ORF">JNW91_31085</name>
</gene>
<keyword evidence="3" id="KW-1185">Reference proteome</keyword>
<reference evidence="2 3" key="1">
    <citation type="submission" date="2021-01" db="EMBL/GenBank/DDBJ databases">
        <title>Draft genome sequence of Micromonospora sp. strain STR1_7.</title>
        <authorList>
            <person name="Karlyshev A."/>
            <person name="Jawad R."/>
        </authorList>
    </citation>
    <scope>NUCLEOTIDE SEQUENCE [LARGE SCALE GENOMIC DNA]</scope>
    <source>
        <strain evidence="2 3">STR1-7</strain>
    </source>
</reference>
<feature type="transmembrane region" description="Helical" evidence="1">
    <location>
        <begin position="26"/>
        <end position="49"/>
    </location>
</feature>
<dbReference type="EMBL" id="JAEVHM010000371">
    <property type="protein sequence ID" value="MBM0235810.1"/>
    <property type="molecule type" value="Genomic_DNA"/>
</dbReference>
<protein>
    <recommendedName>
        <fullName evidence="1">NADH-quinone oxidoreductase subunit J</fullName>
        <ecNumber evidence="1">7.1.1.-</ecNumber>
    </recommendedName>
</protein>
<sequence>MARATFALALSFVAVGGELLLLDLGYLGVVTVLMMVMEMALMAVFMVMFMMNPGGLMPMSMLHNRRGAVVVSVGVFVLLAAGSVLVPWPARRGEPPADPTRALGEAVMGSKMLVMMAVSAVLFATMVAALVLATARGRYDRADSPEWP</sequence>
<keyword evidence="1" id="KW-0520">NAD</keyword>
<dbReference type="InterPro" id="IPR001457">
    <property type="entry name" value="NADH_UbQ/plastoQ_OxRdtase_su6"/>
</dbReference>
<feature type="transmembrane region" description="Helical" evidence="1">
    <location>
        <begin position="69"/>
        <end position="90"/>
    </location>
</feature>
<comment type="function">
    <text evidence="1">NDH-1 shuttles electrons from NADH, via FMN and iron-sulfur (Fe-S) centers, to quinones in the respiratory chain. Couples the redox reaction to proton translocation (for every two electrons transferred, four hydrogen ions are translocated across the cytoplasmic membrane), and thus conserves the redox energy in a proton gradient.</text>
</comment>
<comment type="caution">
    <text evidence="1">Lacks conserved residue(s) required for the propagation of feature annotation.</text>
</comment>
<comment type="caution">
    <text evidence="2">The sequence shown here is derived from an EMBL/GenBank/DDBJ whole genome shotgun (WGS) entry which is preliminary data.</text>
</comment>
<dbReference type="Pfam" id="PF00499">
    <property type="entry name" value="Oxidored_q3"/>
    <property type="match status" value="1"/>
</dbReference>
<keyword evidence="1" id="KW-0874">Quinone</keyword>
<accession>A0ABS1Y2W6</accession>
<comment type="similarity">
    <text evidence="1">Belongs to the complex I subunit 6 family.</text>
</comment>
<feature type="transmembrane region" description="Helical" evidence="1">
    <location>
        <begin position="110"/>
        <end position="133"/>
    </location>
</feature>
<evidence type="ECO:0000313" key="3">
    <source>
        <dbReference type="Proteomes" id="UP000601027"/>
    </source>
</evidence>
<comment type="catalytic activity">
    <reaction evidence="1">
        <text>a quinone + NADH + 5 H(+)(in) = a quinol + NAD(+) + 4 H(+)(out)</text>
        <dbReference type="Rhea" id="RHEA:57888"/>
        <dbReference type="ChEBI" id="CHEBI:15378"/>
        <dbReference type="ChEBI" id="CHEBI:24646"/>
        <dbReference type="ChEBI" id="CHEBI:57540"/>
        <dbReference type="ChEBI" id="CHEBI:57945"/>
        <dbReference type="ChEBI" id="CHEBI:132124"/>
    </reaction>
</comment>
<dbReference type="InterPro" id="IPR042106">
    <property type="entry name" value="Nuo/plastoQ_OxRdtase_6_NuoJ"/>
</dbReference>
<keyword evidence="1" id="KW-1003">Cell membrane</keyword>
<evidence type="ECO:0000256" key="1">
    <source>
        <dbReference type="RuleBase" id="RU004429"/>
    </source>
</evidence>
<proteinExistence type="inferred from homology"/>